<dbReference type="Proteomes" id="UP000826513">
    <property type="component" value="Chromosome 1"/>
</dbReference>
<evidence type="ECO:0000256" key="5">
    <source>
        <dbReference type="ARBA" id="ARBA00022519"/>
    </source>
</evidence>
<keyword evidence="5 11" id="KW-0997">Cell inner membrane</keyword>
<evidence type="ECO:0000313" key="13">
    <source>
        <dbReference type="EMBL" id="QCI98562.1"/>
    </source>
</evidence>
<keyword evidence="16" id="KW-1185">Reference proteome</keyword>
<reference evidence="13 15" key="1">
    <citation type="submission" date="2019-04" db="EMBL/GenBank/DDBJ databases">
        <title>Complete genome sequence of Agrobacterium larrymoorei CFBP5473.</title>
        <authorList>
            <person name="Haryono M."/>
            <person name="Chou L."/>
            <person name="Lin Y.-C."/>
            <person name="Lai E.-M."/>
            <person name="Kuo C.-H."/>
        </authorList>
    </citation>
    <scope>NUCLEOTIDE SEQUENCE [LARGE SCALE GENOMIC DNA]</scope>
    <source>
        <strain evidence="13 15">CFBP5473</strain>
    </source>
</reference>
<evidence type="ECO:0000256" key="7">
    <source>
        <dbReference type="ARBA" id="ARBA00022688"/>
    </source>
</evidence>
<feature type="transmembrane region" description="Helical" evidence="11">
    <location>
        <begin position="125"/>
        <end position="156"/>
    </location>
</feature>
<evidence type="ECO:0000256" key="1">
    <source>
        <dbReference type="ARBA" id="ARBA00001946"/>
    </source>
</evidence>
<sequence length="317" mass="34898">MVDHSDLSGRVSDAPSNNWVYRILPRSLWPYAQLARWDRPIGWQLLMWPCFWSAALAANVAKPLGEFSWGMLLFHLFLFFAGSVAMRGAGCTYNDLVDHKIDMAVARTRSRPLPSGRVTRSQAKIFIVVQALVGLAVLLCFNGFSILLGIASLIFVAIYPFAKRFTNWPQFFLGLAFNWGALMGWSGQFGSLSISPVLLYVGAIAWTIGYDTIYAHQDKEDDVSVGIGSTALLFGDRTHGWLIGLYGTTLLFMVLAFITAGVNVLAYSGLAVAAFMLVRQIMVLDINNVAQCLALFKSNNRVGVLIFAGLLLPLIFA</sequence>
<dbReference type="Pfam" id="PF01040">
    <property type="entry name" value="UbiA"/>
    <property type="match status" value="1"/>
</dbReference>
<evidence type="ECO:0000256" key="6">
    <source>
        <dbReference type="ARBA" id="ARBA00022679"/>
    </source>
</evidence>
<keyword evidence="10 11" id="KW-0472">Membrane</keyword>
<comment type="pathway">
    <text evidence="11">Cofactor biosynthesis; ubiquinone biosynthesis.</text>
</comment>
<comment type="cofactor">
    <cofactor evidence="1 11">
        <name>Mg(2+)</name>
        <dbReference type="ChEBI" id="CHEBI:18420"/>
    </cofactor>
</comment>
<dbReference type="AlphaFoldDB" id="A0A4D7DWH6"/>
<dbReference type="InterPro" id="IPR044878">
    <property type="entry name" value="UbiA_sf"/>
</dbReference>
<feature type="transmembrane region" description="Helical" evidence="11">
    <location>
        <begin position="299"/>
        <end position="316"/>
    </location>
</feature>
<keyword evidence="9 11" id="KW-1133">Transmembrane helix</keyword>
<dbReference type="EMBL" id="CP039691">
    <property type="protein sequence ID" value="QCI98562.1"/>
    <property type="molecule type" value="Genomic_DNA"/>
</dbReference>
<dbReference type="UniPathway" id="UPA00232"/>
<dbReference type="STRING" id="1367849.GCA_000518585_01078"/>
<feature type="transmembrane region" description="Helical" evidence="11">
    <location>
        <begin position="67"/>
        <end position="86"/>
    </location>
</feature>
<comment type="subcellular location">
    <subcellularLocation>
        <location evidence="11">Cell inner membrane</location>
        <topology evidence="11">Multi-pass membrane protein</topology>
    </subcellularLocation>
    <subcellularLocation>
        <location evidence="2">Membrane</location>
        <topology evidence="2">Multi-pass membrane protein</topology>
    </subcellularLocation>
</comment>
<accession>A0A4D7DWH6</accession>
<dbReference type="KEGG" id="alf:CFBP5473_12060"/>
<dbReference type="PANTHER" id="PTHR11048:SF28">
    <property type="entry name" value="4-HYDROXYBENZOATE POLYPRENYLTRANSFERASE, MITOCHONDRIAL"/>
    <property type="match status" value="1"/>
</dbReference>
<dbReference type="OrthoDB" id="9782418at2"/>
<evidence type="ECO:0000256" key="3">
    <source>
        <dbReference type="ARBA" id="ARBA00005985"/>
    </source>
</evidence>
<dbReference type="HAMAP" id="MF_01635">
    <property type="entry name" value="UbiA"/>
    <property type="match status" value="1"/>
</dbReference>
<feature type="transmembrane region" description="Helical" evidence="11">
    <location>
        <begin position="168"/>
        <end position="185"/>
    </location>
</feature>
<dbReference type="Gene3D" id="1.10.357.140">
    <property type="entry name" value="UbiA prenyltransferase"/>
    <property type="match status" value="1"/>
</dbReference>
<comment type="function">
    <text evidence="11">Catalyzes the prenylation of para-hydroxybenzoate (PHB) with an all-trans polyprenyl group. Mediates the second step in the final reaction sequence of ubiquinone-8 (UQ-8) biosynthesis, which is the condensation of the polyisoprenoid side chain with PHB, generating the first membrane-bound Q intermediate 3-octaprenyl-4-hydroxybenzoate.</text>
</comment>
<dbReference type="CDD" id="cd13959">
    <property type="entry name" value="PT_UbiA_COQ2"/>
    <property type="match status" value="1"/>
</dbReference>
<reference evidence="14 16" key="2">
    <citation type="submission" date="2021-03" db="EMBL/GenBank/DDBJ databases">
        <title>Rapid diversification of plasmids in a genus of pathogenic and nitrogen fixing bacteria.</title>
        <authorList>
            <person name="Weisberg A.J."/>
            <person name="Miller M."/>
            <person name="Ream W."/>
            <person name="Grunwald N.J."/>
            <person name="Chang J.H."/>
        </authorList>
    </citation>
    <scope>NUCLEOTIDE SEQUENCE [LARGE SCALE GENOMIC DNA]</scope>
    <source>
        <strain evidence="14 16">AF3.44</strain>
    </source>
</reference>
<evidence type="ECO:0000256" key="12">
    <source>
        <dbReference type="NCBIfam" id="TIGR01474"/>
    </source>
</evidence>
<evidence type="ECO:0000256" key="10">
    <source>
        <dbReference type="ARBA" id="ARBA00023136"/>
    </source>
</evidence>
<proteinExistence type="inferred from homology"/>
<dbReference type="FunFam" id="1.10.357.140:FF:000008">
    <property type="entry name" value="4-hydroxybenzoate octaprenyltransferase"/>
    <property type="match status" value="1"/>
</dbReference>
<feature type="transmembrane region" description="Helical" evidence="11">
    <location>
        <begin position="250"/>
        <end position="278"/>
    </location>
</feature>
<dbReference type="InterPro" id="IPR006370">
    <property type="entry name" value="HB_polyprenyltransferase-like"/>
</dbReference>
<comment type="catalytic activity">
    <reaction evidence="11">
        <text>all-trans-octaprenyl diphosphate + 4-hydroxybenzoate = 4-hydroxy-3-(all-trans-octaprenyl)benzoate + diphosphate</text>
        <dbReference type="Rhea" id="RHEA:27782"/>
        <dbReference type="ChEBI" id="CHEBI:1617"/>
        <dbReference type="ChEBI" id="CHEBI:17879"/>
        <dbReference type="ChEBI" id="CHEBI:33019"/>
        <dbReference type="ChEBI" id="CHEBI:57711"/>
        <dbReference type="EC" id="2.5.1.39"/>
    </reaction>
</comment>
<evidence type="ECO:0000256" key="9">
    <source>
        <dbReference type="ARBA" id="ARBA00022989"/>
    </source>
</evidence>
<dbReference type="Gene3D" id="1.20.120.1780">
    <property type="entry name" value="UbiA prenyltransferase"/>
    <property type="match status" value="1"/>
</dbReference>
<evidence type="ECO:0000313" key="15">
    <source>
        <dbReference type="Proteomes" id="UP000298545"/>
    </source>
</evidence>
<dbReference type="PROSITE" id="PS00943">
    <property type="entry name" value="UBIA"/>
    <property type="match status" value="1"/>
</dbReference>
<dbReference type="PANTHER" id="PTHR11048">
    <property type="entry name" value="PRENYLTRANSFERASES"/>
    <property type="match status" value="1"/>
</dbReference>
<dbReference type="EC" id="2.5.1.39" evidence="11 12"/>
<dbReference type="GO" id="GO:0005886">
    <property type="term" value="C:plasma membrane"/>
    <property type="evidence" value="ECO:0007669"/>
    <property type="project" value="UniProtKB-SubCell"/>
</dbReference>
<keyword evidence="6 11" id="KW-0808">Transferase</keyword>
<dbReference type="RefSeq" id="WP_027673951.1">
    <property type="nucleotide sequence ID" value="NZ_CP039691.1"/>
</dbReference>
<dbReference type="InterPro" id="IPR039653">
    <property type="entry name" value="Prenyltransferase"/>
</dbReference>
<keyword evidence="7 11" id="KW-0831">Ubiquinone biosynthesis</keyword>
<protein>
    <recommendedName>
        <fullName evidence="11 12">4-hydroxybenzoate octaprenyltransferase</fullName>
        <ecNumber evidence="11 12">2.5.1.39</ecNumber>
    </recommendedName>
    <alternativeName>
        <fullName evidence="11">4-HB polyprenyltransferase</fullName>
    </alternativeName>
</protein>
<name>A0A4D7DWH6_9HYPH</name>
<evidence type="ECO:0000256" key="4">
    <source>
        <dbReference type="ARBA" id="ARBA00022475"/>
    </source>
</evidence>
<feature type="transmembrane region" description="Helical" evidence="11">
    <location>
        <begin position="197"/>
        <end position="215"/>
    </location>
</feature>
<evidence type="ECO:0000256" key="2">
    <source>
        <dbReference type="ARBA" id="ARBA00004141"/>
    </source>
</evidence>
<dbReference type="InterPro" id="IPR000537">
    <property type="entry name" value="UbiA_prenyltransferase"/>
</dbReference>
<evidence type="ECO:0000313" key="14">
    <source>
        <dbReference type="EMBL" id="QYA05974.1"/>
    </source>
</evidence>
<dbReference type="GO" id="GO:0008412">
    <property type="term" value="F:4-hydroxybenzoate polyprenyltransferase activity"/>
    <property type="evidence" value="ECO:0007669"/>
    <property type="project" value="UniProtKB-UniRule"/>
</dbReference>
<comment type="similarity">
    <text evidence="3 11">Belongs to the UbiA prenyltransferase family.</text>
</comment>
<dbReference type="EMBL" id="CP072167">
    <property type="protein sequence ID" value="QYA05974.1"/>
    <property type="molecule type" value="Genomic_DNA"/>
</dbReference>
<dbReference type="NCBIfam" id="TIGR01474">
    <property type="entry name" value="ubiA_proteo"/>
    <property type="match status" value="1"/>
</dbReference>
<organism evidence="13 15">
    <name type="scientific">Agrobacterium larrymoorei</name>
    <dbReference type="NCBI Taxonomy" id="160699"/>
    <lineage>
        <taxon>Bacteria</taxon>
        <taxon>Pseudomonadati</taxon>
        <taxon>Pseudomonadota</taxon>
        <taxon>Alphaproteobacteria</taxon>
        <taxon>Hyphomicrobiales</taxon>
        <taxon>Rhizobiaceae</taxon>
        <taxon>Rhizobium/Agrobacterium group</taxon>
        <taxon>Agrobacterium</taxon>
    </lineage>
</organism>
<keyword evidence="8 11" id="KW-0812">Transmembrane</keyword>
<dbReference type="InterPro" id="IPR030470">
    <property type="entry name" value="UbiA_prenylTrfase_CS"/>
</dbReference>
<dbReference type="GO" id="GO:0006744">
    <property type="term" value="P:ubiquinone biosynthetic process"/>
    <property type="evidence" value="ECO:0007669"/>
    <property type="project" value="UniProtKB-UniRule"/>
</dbReference>
<dbReference type="Proteomes" id="UP000298545">
    <property type="component" value="Chromosome circular"/>
</dbReference>
<evidence type="ECO:0000256" key="11">
    <source>
        <dbReference type="HAMAP-Rule" id="MF_01635"/>
    </source>
</evidence>
<dbReference type="FunFam" id="1.20.120.1780:FF:000001">
    <property type="entry name" value="4-hydroxybenzoate octaprenyltransferase"/>
    <property type="match status" value="1"/>
</dbReference>
<gene>
    <name evidence="11" type="primary">ubiA</name>
    <name evidence="13" type="ORF">CFBP5473_12060</name>
    <name evidence="14" type="ORF">J5285_07670</name>
</gene>
<evidence type="ECO:0000256" key="8">
    <source>
        <dbReference type="ARBA" id="ARBA00022692"/>
    </source>
</evidence>
<evidence type="ECO:0000313" key="16">
    <source>
        <dbReference type="Proteomes" id="UP000826513"/>
    </source>
</evidence>
<keyword evidence="4 11" id="KW-1003">Cell membrane</keyword>
<keyword evidence="11" id="KW-0460">Magnesium</keyword>